<accession>A0A4Y5JT13</accession>
<protein>
    <submittedName>
        <fullName evidence="1">Uncharacterized protein</fullName>
    </submittedName>
</protein>
<reference evidence="2" key="1">
    <citation type="journal article" date="2020" name="bioRxiv">
        <title>Integrative omics analysis of Pseudomonas aeruginosa virus PA5oct highlights the molecular complexity of jumbo phages.</title>
        <authorList>
            <person name="Lood C."/>
            <person name="Danis-Wlodarczyk K."/>
            <person name="Blasdel B.G."/>
            <person name="Jang H.B."/>
            <person name="Vandenheuvel D."/>
            <person name="Briers Y."/>
            <person name="Noben J.-P."/>
            <person name="van Noort V."/>
            <person name="Drulis-Kawa Z."/>
            <person name="Lavigne R."/>
        </authorList>
    </citation>
    <scope>NUCLEOTIDE SEQUENCE [LARGE SCALE GENOMIC DNA]</scope>
</reference>
<sequence length="45" mass="5495">MHNIFKLSYCTIMLKFKILWDQKVYLCSFKSLRYTTLYISAGRIR</sequence>
<organism evidence="1 2">
    <name type="scientific">Pseudomonas phage vB_PaeM_PA5oct</name>
    <dbReference type="NCBI Taxonomy" id="2163605"/>
    <lineage>
        <taxon>Viruses</taxon>
        <taxon>Duplodnaviria</taxon>
        <taxon>Heunggongvirae</taxon>
        <taxon>Uroviricota</taxon>
        <taxon>Caudoviricetes</taxon>
        <taxon>Arenbergviridae</taxon>
        <taxon>Wroclawvirus</taxon>
        <taxon>Wroclawvirus PA5oct</taxon>
    </lineage>
</organism>
<gene>
    <name evidence="1" type="ORF">EST35_0012</name>
</gene>
<dbReference type="EMBL" id="MK797984">
    <property type="protein sequence ID" value="QCG75896.1"/>
    <property type="molecule type" value="Genomic_DNA"/>
</dbReference>
<proteinExistence type="predicted"/>
<keyword evidence="2" id="KW-1185">Reference proteome</keyword>
<dbReference type="Proteomes" id="UP000316733">
    <property type="component" value="Segment"/>
</dbReference>
<evidence type="ECO:0000313" key="2">
    <source>
        <dbReference type="Proteomes" id="UP000316733"/>
    </source>
</evidence>
<name>A0A4Y5JT13_9CAUD</name>
<evidence type="ECO:0000313" key="1">
    <source>
        <dbReference type="EMBL" id="QCG75896.1"/>
    </source>
</evidence>